<reference evidence="2 3" key="1">
    <citation type="journal article" date="2018" name="Evol. Lett.">
        <title>Horizontal gene cluster transfer increased hallucinogenic mushroom diversity.</title>
        <authorList>
            <person name="Reynolds H.T."/>
            <person name="Vijayakumar V."/>
            <person name="Gluck-Thaler E."/>
            <person name="Korotkin H.B."/>
            <person name="Matheny P.B."/>
            <person name="Slot J.C."/>
        </authorList>
    </citation>
    <scope>NUCLEOTIDE SEQUENCE [LARGE SCALE GENOMIC DNA]</scope>
    <source>
        <strain evidence="2 3">SRW20</strain>
    </source>
</reference>
<name>A0A409XB16_9AGAR</name>
<keyword evidence="3" id="KW-1185">Reference proteome</keyword>
<evidence type="ECO:0000313" key="3">
    <source>
        <dbReference type="Proteomes" id="UP000284706"/>
    </source>
</evidence>
<comment type="caution">
    <text evidence="2">The sequence shown here is derived from an EMBL/GenBank/DDBJ whole genome shotgun (WGS) entry which is preliminary data.</text>
</comment>
<feature type="compositionally biased region" description="Polar residues" evidence="1">
    <location>
        <begin position="1"/>
        <end position="21"/>
    </location>
</feature>
<protein>
    <submittedName>
        <fullName evidence="2">Uncharacterized protein</fullName>
    </submittedName>
</protein>
<feature type="region of interest" description="Disordered" evidence="1">
    <location>
        <begin position="134"/>
        <end position="182"/>
    </location>
</feature>
<feature type="region of interest" description="Disordered" evidence="1">
    <location>
        <begin position="1"/>
        <end position="66"/>
    </location>
</feature>
<sequence length="309" mass="33060">MSDPTTTTMKQPDPPSQSQFATTPFSSSAPQPSTSTSVRPAGPASSNADPGPGPSSSDPPNPVESIEIQTRCNGVIEAYRSVRFGKTTAILKLQQVIASASPSALGDAAFKALESYIRILDNFDAFRNSAGERGAALAGNTRPEGEQGGDSDEGEVPPAQKRRGREMVEEDDDEAHTSRRKIDTRTFTGLSRKKARHPVCHQKLGRQPLLSRISLGTPNSRKRPSPIHQGVPSSPILNGQISLQAVPLTSTMFFPVSTPSRQTHIHENYSGHSKSSPAPPLLHAITHQTTLSPGRRTLRLAYSSSLAGE</sequence>
<feature type="compositionally biased region" description="Low complexity" evidence="1">
    <location>
        <begin position="22"/>
        <end position="50"/>
    </location>
</feature>
<dbReference type="AlphaFoldDB" id="A0A409XB16"/>
<feature type="compositionally biased region" description="Pro residues" evidence="1">
    <location>
        <begin position="51"/>
        <end position="62"/>
    </location>
</feature>
<gene>
    <name evidence="2" type="ORF">CVT26_004390</name>
</gene>
<accession>A0A409XB16</accession>
<proteinExistence type="predicted"/>
<dbReference type="OrthoDB" id="2355984at2759"/>
<evidence type="ECO:0000313" key="2">
    <source>
        <dbReference type="EMBL" id="PPQ87935.1"/>
    </source>
</evidence>
<feature type="non-terminal residue" evidence="2">
    <location>
        <position position="309"/>
    </location>
</feature>
<dbReference type="EMBL" id="NHYE01003747">
    <property type="protein sequence ID" value="PPQ87935.1"/>
    <property type="molecule type" value="Genomic_DNA"/>
</dbReference>
<evidence type="ECO:0000256" key="1">
    <source>
        <dbReference type="SAM" id="MobiDB-lite"/>
    </source>
</evidence>
<dbReference type="InParanoid" id="A0A409XB16"/>
<organism evidence="2 3">
    <name type="scientific">Gymnopilus dilepis</name>
    <dbReference type="NCBI Taxonomy" id="231916"/>
    <lineage>
        <taxon>Eukaryota</taxon>
        <taxon>Fungi</taxon>
        <taxon>Dikarya</taxon>
        <taxon>Basidiomycota</taxon>
        <taxon>Agaricomycotina</taxon>
        <taxon>Agaricomycetes</taxon>
        <taxon>Agaricomycetidae</taxon>
        <taxon>Agaricales</taxon>
        <taxon>Agaricineae</taxon>
        <taxon>Hymenogastraceae</taxon>
        <taxon>Gymnopilus</taxon>
    </lineage>
</organism>
<dbReference type="Proteomes" id="UP000284706">
    <property type="component" value="Unassembled WGS sequence"/>
</dbReference>